<sequence length="155" mass="16299">MPTAAELAQQAFSKMKLETPKLGSAPPPGSKGLIGMPVWMWVAKSDTTWGPQSTTASAGGLSVTVTAKVTGIDWNMGDGQSVHCATPGTPYDSSVGKKDSPDCGYRYTKVGEYQITATTTWVVTWTATNGETGTLPNQTRSAQTTARVGELQVVN</sequence>
<dbReference type="RefSeq" id="WP_382049141.1">
    <property type="nucleotide sequence ID" value="NZ_JBHSKJ010000022.1"/>
</dbReference>
<comment type="caution">
    <text evidence="1">The sequence shown here is derived from an EMBL/GenBank/DDBJ whole genome shotgun (WGS) entry which is preliminary data.</text>
</comment>
<gene>
    <name evidence="1" type="ORF">ACFPP6_30225</name>
</gene>
<evidence type="ECO:0000313" key="2">
    <source>
        <dbReference type="Proteomes" id="UP001596222"/>
    </source>
</evidence>
<organism evidence="1 2">
    <name type="scientific">Streptomyces aureoversilis</name>
    <dbReference type="NCBI Taxonomy" id="67277"/>
    <lineage>
        <taxon>Bacteria</taxon>
        <taxon>Bacillati</taxon>
        <taxon>Actinomycetota</taxon>
        <taxon>Actinomycetes</taxon>
        <taxon>Kitasatosporales</taxon>
        <taxon>Streptomycetaceae</taxon>
        <taxon>Streptomyces</taxon>
    </lineage>
</organism>
<dbReference type="EMBL" id="JBHSKJ010000022">
    <property type="protein sequence ID" value="MFC5148949.1"/>
    <property type="molecule type" value="Genomic_DNA"/>
</dbReference>
<protein>
    <submittedName>
        <fullName evidence="1">ATP/GTP-binding protein</fullName>
    </submittedName>
</protein>
<name>A0ABW0AB99_9ACTN</name>
<proteinExistence type="predicted"/>
<evidence type="ECO:0000313" key="1">
    <source>
        <dbReference type="EMBL" id="MFC5148949.1"/>
    </source>
</evidence>
<reference evidence="2" key="1">
    <citation type="journal article" date="2019" name="Int. J. Syst. Evol. Microbiol.">
        <title>The Global Catalogue of Microorganisms (GCM) 10K type strain sequencing project: providing services to taxonomists for standard genome sequencing and annotation.</title>
        <authorList>
            <consortium name="The Broad Institute Genomics Platform"/>
            <consortium name="The Broad Institute Genome Sequencing Center for Infectious Disease"/>
            <person name="Wu L."/>
            <person name="Ma J."/>
        </authorList>
    </citation>
    <scope>NUCLEOTIDE SEQUENCE [LARGE SCALE GENOMIC DNA]</scope>
    <source>
        <strain evidence="2">CGMCC 4.1641</strain>
    </source>
</reference>
<keyword evidence="2" id="KW-1185">Reference proteome</keyword>
<accession>A0ABW0AB99</accession>
<dbReference type="Proteomes" id="UP001596222">
    <property type="component" value="Unassembled WGS sequence"/>
</dbReference>